<dbReference type="STRING" id="477690.SAMN05216474_2129"/>
<protein>
    <submittedName>
        <fullName evidence="1">Uncharacterized protein</fullName>
    </submittedName>
</protein>
<reference evidence="1 2" key="1">
    <citation type="submission" date="2016-10" db="EMBL/GenBank/DDBJ databases">
        <authorList>
            <person name="de Groot N.N."/>
        </authorList>
    </citation>
    <scope>NUCLEOTIDE SEQUENCE [LARGE SCALE GENOMIC DNA]</scope>
    <source>
        <strain evidence="1 2">CGMCC 1.7005</strain>
    </source>
</reference>
<name>A0A1I7AIN0_9FLAO</name>
<proteinExistence type="predicted"/>
<dbReference type="AlphaFoldDB" id="A0A1I7AIN0"/>
<evidence type="ECO:0000313" key="1">
    <source>
        <dbReference type="EMBL" id="SFT74787.1"/>
    </source>
</evidence>
<dbReference type="EMBL" id="FPAS01000003">
    <property type="protein sequence ID" value="SFT74787.1"/>
    <property type="molecule type" value="Genomic_DNA"/>
</dbReference>
<dbReference type="Proteomes" id="UP000236454">
    <property type="component" value="Unassembled WGS sequence"/>
</dbReference>
<keyword evidence="2" id="KW-1185">Reference proteome</keyword>
<accession>A0A1I7AIN0</accession>
<sequence length="50" mass="5635">MNSRLFAFIGSNIGFGSNFSKEFEELISSSHVMQDYEHILRLIKGGNISI</sequence>
<evidence type="ECO:0000313" key="2">
    <source>
        <dbReference type="Proteomes" id="UP000236454"/>
    </source>
</evidence>
<organism evidence="1 2">
    <name type="scientific">Lishizhenia tianjinensis</name>
    <dbReference type="NCBI Taxonomy" id="477690"/>
    <lineage>
        <taxon>Bacteria</taxon>
        <taxon>Pseudomonadati</taxon>
        <taxon>Bacteroidota</taxon>
        <taxon>Flavobacteriia</taxon>
        <taxon>Flavobacteriales</taxon>
        <taxon>Crocinitomicaceae</taxon>
        <taxon>Lishizhenia</taxon>
    </lineage>
</organism>
<gene>
    <name evidence="1" type="ORF">SAMN05216474_2129</name>
</gene>